<gene>
    <name evidence="1" type="ORF">HA252_03360</name>
    <name evidence="2" type="ORF">J4203_07650</name>
</gene>
<dbReference type="Proteomes" id="UP000678237">
    <property type="component" value="Unassembled WGS sequence"/>
</dbReference>
<reference evidence="1" key="1">
    <citation type="journal article" date="2020" name="bioRxiv">
        <title>A rank-normalized archaeal taxonomy based on genome phylogeny resolves widespread incomplete and uneven classifications.</title>
        <authorList>
            <person name="Rinke C."/>
            <person name="Chuvochina M."/>
            <person name="Mussig A.J."/>
            <person name="Chaumeil P.-A."/>
            <person name="Waite D.W."/>
            <person name="Whitman W.B."/>
            <person name="Parks D.H."/>
            <person name="Hugenholtz P."/>
        </authorList>
    </citation>
    <scope>NUCLEOTIDE SEQUENCE</scope>
    <source>
        <strain evidence="1">UBA10219</strain>
    </source>
</reference>
<sequence>MEKLMVEKSDELLYEFFKNLSNRDQARIGLMGGWAVHYLLKGLDVVHLGSRDIDIFFDPKKVKPGTIDAKLEKMGFHRHSTFRWVKIFHSETEQELHPEESKKHPIHNLSYIYFDLATPTPCPHAMPEPLLKKVYQGEKTRIKVKGVPILVPAAKVLIEMKLKAAPERTDAFKRTKDVADLYALLNSHPELWVVKQGQRARTKGLDPKLVRTFKQKLDRFKTDGTLADAAGMLRIDQNRLTELLERI</sequence>
<dbReference type="EMBL" id="JAGVWE010000007">
    <property type="protein sequence ID" value="MBS3063710.1"/>
    <property type="molecule type" value="Genomic_DNA"/>
</dbReference>
<evidence type="ECO:0008006" key="4">
    <source>
        <dbReference type="Google" id="ProtNLM"/>
    </source>
</evidence>
<proteinExistence type="predicted"/>
<organism evidence="1 3">
    <name type="scientific">Candidatus Iainarchaeum sp</name>
    <dbReference type="NCBI Taxonomy" id="3101447"/>
    <lineage>
        <taxon>Archaea</taxon>
        <taxon>Candidatus Iainarchaeota</taxon>
        <taxon>Candidatus Iainarchaeia</taxon>
        <taxon>Candidatus Iainarchaeales</taxon>
        <taxon>Candidatus Iainarchaeaceae</taxon>
        <taxon>Candidatus Iainarchaeum</taxon>
    </lineage>
</organism>
<dbReference type="Proteomes" id="UP000564964">
    <property type="component" value="Unassembled WGS sequence"/>
</dbReference>
<evidence type="ECO:0000313" key="2">
    <source>
        <dbReference type="EMBL" id="MBS3063710.1"/>
    </source>
</evidence>
<evidence type="ECO:0000313" key="3">
    <source>
        <dbReference type="Proteomes" id="UP000564964"/>
    </source>
</evidence>
<reference evidence="2" key="3">
    <citation type="submission" date="2021-05" db="EMBL/GenBank/DDBJ databases">
        <title>Protein family content uncovers lineage relationships and bacterial pathway maintenance mechanisms in DPANN archaea.</title>
        <authorList>
            <person name="Castelle C.J."/>
            <person name="Meheust R."/>
            <person name="Jaffe A.L."/>
            <person name="Seitz K."/>
            <person name="Gong X."/>
            <person name="Baker B.J."/>
            <person name="Banfield J.F."/>
        </authorList>
    </citation>
    <scope>NUCLEOTIDE SEQUENCE</scope>
    <source>
        <strain evidence="2">RIFCSPLOWO2_01_FULL_58_19</strain>
    </source>
</reference>
<comment type="caution">
    <text evidence="1">The sequence shown here is derived from an EMBL/GenBank/DDBJ whole genome shotgun (WGS) entry which is preliminary data.</text>
</comment>
<evidence type="ECO:0000313" key="1">
    <source>
        <dbReference type="EMBL" id="HIH16418.1"/>
    </source>
</evidence>
<dbReference type="EMBL" id="DUGH01000081">
    <property type="protein sequence ID" value="HIH16418.1"/>
    <property type="molecule type" value="Genomic_DNA"/>
</dbReference>
<name>A0A7J4JFB9_9ARCH</name>
<dbReference type="AlphaFoldDB" id="A0A7J4JFB9"/>
<protein>
    <recommendedName>
        <fullName evidence="4">Nucleotidyl transferase AbiEii/AbiGii toxin family protein</fullName>
    </recommendedName>
</protein>
<reference evidence="2" key="2">
    <citation type="submission" date="2021-03" db="EMBL/GenBank/DDBJ databases">
        <authorList>
            <person name="Jaffe A."/>
        </authorList>
    </citation>
    <scope>NUCLEOTIDE SEQUENCE</scope>
    <source>
        <strain evidence="2">RIFCSPLOWO2_01_FULL_58_19</strain>
    </source>
</reference>
<accession>A0A7J4JFB9</accession>